<evidence type="ECO:0000313" key="4">
    <source>
        <dbReference type="EMBL" id="CAH0564314.1"/>
    </source>
</evidence>
<dbReference type="InterPro" id="IPR039844">
    <property type="entry name" value="URB1"/>
</dbReference>
<sequence>MTMEVDESIPENDKKHKIIDDEVDISNKKAKLFSAREFRKELTQGDKLVCITKFLNCVKENNKHDIIFEYLECGGNCLELLQQLELESSLNPCLVFELVTHILLQINAKYAHYQNSANDACRYILSTYVTLINKMINLSSSTVERRTALKLLTVIATMSLNLAQEVLVKVNFNQTNLELLTKHTGQKDSVRDVFIHFLTGFLVGGHYPNLILLLRKRGLLTSIIRDLQFDNCETVCLVITVMKSHILENPNVSKTDKMKTFSTPVVRDIVNLYNWKGPASFKAQRKDNKFKVEVDEFEKSKVSECVHDFLIILCTSHKYGVVFKDHSMGLGQKHQNSLMYTVLESLDRPWEHSYAGQLVTKICLASPDLSKTMWANLKAFLELRATKKWLNAINFAKTLLLELTPSSIDFCASEFTVPQLTQIISFLILPLPILKTIIPEGFIFENSVIKQHVVSLLLEFLKRAQDYLNHSETWLNRKDDQQKLKQFFNNYISKHFPDSILILNNWESVDESEEIEGLTNIEYLGNIFDILGIYKNISPNLLESLNTGNFDIKNFIVNLENLDTDVENIQVKCLNLFVDFDKSKFSPKSELFTFTTPLLLKFYHANHNEETLNVLNKILKLTSIFDGCEYEVNLWINGILDLKKFDENIANMLVEVLKNVNENLTKYLKELKAVQGEEKDDDNMEEIIEHLKQENVTLIENNCIRHKHLSPMVMGFLKHLECCDDTKNLKVYTQFVLINLFHSQTLFDSFTNIAGKYNMPNNIAEYINNSGVNIFDKTKGRITLLSDFGQSFLTGDCSEFLKGNDLTIYPDLTINILQLAIFYIHNSSSNGSLSERHIKNFEAFLQYIIDQNKINEEHISITLGNPNLYRQFSLSNTNKSLCSQFLLKSIELLIKSNINIEKYLKIYRKKLVRILKKPQKCQVDNFKEIINTFNLDALQCHEVMDKIFAKDNFNDNLLLLDIAAYCIERLVFLYNNNECVEPYHDVVIKNVCLYFIYLCKEQIDASKISVALKMYLEAFPFNLKHIWNNLFESILKISEYNKDNINLLSYLLENNIKYIETIKENIDIVCDKKFLLLPLLKTISENVDQDFLKDIYTKFDGSLNKALSKPQKAGQHFINNAEGLYSMYKICMTQEKCCKYFEKVQKFDVSEFFLASVLQAISENVLNGEVTEKQVNNIILSYVHLHVTLFKRKKSDEDMEKLEKISNSFLIILENIMEKTLEFDFSSISSNETFKLFAKFCLKFGISGQSNLLIILRNIIKILGTKIDQNDAKMLFDLMLSHSEFLDVLLGENVQCKKGILSLFLLLCNNWKEFMEKDHIPVLLSAYKATVGCCDKIILTLLQKYELNAETTQFYDYKPFLWDKAAVTHYSVRSSMENKLSRQPKMGDILDILQEQIIQNTIKTFPQDCPLQKNILEEHRVDFNEESNANGESCYDMSFLLPVFSQLLAPENQVQTYKFTRSGALGLTVAALSSHDEEIRKAACHVLSRFYIHMEARQSGKDNLLWIRYIEAVCKGAALLDGFQLNSFAAIFLARMSFVLTQPNHVMYLPMSQYLTAKPNLDFSTVPELYTYLHSCDINFAEHRKFILELLRDGLRTEKDFTGFSKSMAFKLFSELYTSSLSNEDTKLLILDVIVRACRIPLGVKILCENHSLLSQLNFMLQSKGNKEFNKKFLEILELIAGTLLDQHSNTLIFNMLLKLLDGNQNTKLYDILTIIYNRFPALYDDNFFEKLIILSNDKFCKYIIKYGCDFINEKTVGNISDNLHSLRLLILTKYKSC</sequence>
<feature type="domain" description="URB1 N-terminal" evidence="2">
    <location>
        <begin position="79"/>
        <end position="391"/>
    </location>
</feature>
<dbReference type="GO" id="GO:0000463">
    <property type="term" value="P:maturation of LSU-rRNA from tricistronic rRNA transcript (SSU-rRNA, 5.8S rRNA, LSU-rRNA)"/>
    <property type="evidence" value="ECO:0007669"/>
    <property type="project" value="TreeGrafter"/>
</dbReference>
<dbReference type="PANTHER" id="PTHR13500">
    <property type="entry name" value="NUCLEOLAR PRERIBOSOMAL-ASSOCIATED PROTEIN 1"/>
    <property type="match status" value="1"/>
</dbReference>
<evidence type="ECO:0000256" key="1">
    <source>
        <dbReference type="SAM" id="Coils"/>
    </source>
</evidence>
<reference evidence="4" key="1">
    <citation type="submission" date="2021-12" db="EMBL/GenBank/DDBJ databases">
        <authorList>
            <person name="King R."/>
        </authorList>
    </citation>
    <scope>NUCLEOTIDE SEQUENCE</scope>
</reference>
<feature type="coiled-coil region" evidence="1">
    <location>
        <begin position="654"/>
        <end position="694"/>
    </location>
</feature>
<name>A0A9P0FQK4_BRAAE</name>
<keyword evidence="1" id="KW-0175">Coiled coil</keyword>
<dbReference type="InterPro" id="IPR021714">
    <property type="entry name" value="URB1_N"/>
</dbReference>
<dbReference type="GO" id="GO:0000466">
    <property type="term" value="P:maturation of 5.8S rRNA from tricistronic rRNA transcript (SSU-rRNA, 5.8S rRNA, LSU-rRNA)"/>
    <property type="evidence" value="ECO:0007669"/>
    <property type="project" value="TreeGrafter"/>
</dbReference>
<dbReference type="GO" id="GO:0005730">
    <property type="term" value="C:nucleolus"/>
    <property type="evidence" value="ECO:0007669"/>
    <property type="project" value="TreeGrafter"/>
</dbReference>
<evidence type="ECO:0000313" key="5">
    <source>
        <dbReference type="Proteomes" id="UP001154078"/>
    </source>
</evidence>
<dbReference type="Pfam" id="PF16201">
    <property type="entry name" value="NopRA1"/>
    <property type="match status" value="1"/>
</dbReference>
<feature type="domain" description="URB1 C-terminal" evidence="3">
    <location>
        <begin position="1465"/>
        <end position="1655"/>
    </location>
</feature>
<dbReference type="Pfam" id="PF11707">
    <property type="entry name" value="Npa1"/>
    <property type="match status" value="1"/>
</dbReference>
<organism evidence="4 5">
    <name type="scientific">Brassicogethes aeneus</name>
    <name type="common">Rape pollen beetle</name>
    <name type="synonym">Meligethes aeneus</name>
    <dbReference type="NCBI Taxonomy" id="1431903"/>
    <lineage>
        <taxon>Eukaryota</taxon>
        <taxon>Metazoa</taxon>
        <taxon>Ecdysozoa</taxon>
        <taxon>Arthropoda</taxon>
        <taxon>Hexapoda</taxon>
        <taxon>Insecta</taxon>
        <taxon>Pterygota</taxon>
        <taxon>Neoptera</taxon>
        <taxon>Endopterygota</taxon>
        <taxon>Coleoptera</taxon>
        <taxon>Polyphaga</taxon>
        <taxon>Cucujiformia</taxon>
        <taxon>Nitidulidae</taxon>
        <taxon>Meligethinae</taxon>
        <taxon>Brassicogethes</taxon>
    </lineage>
</organism>
<proteinExistence type="predicted"/>
<dbReference type="EMBL" id="OV121140">
    <property type="protein sequence ID" value="CAH0564314.1"/>
    <property type="molecule type" value="Genomic_DNA"/>
</dbReference>
<dbReference type="InterPro" id="IPR032436">
    <property type="entry name" value="URB1_C"/>
</dbReference>
<accession>A0A9P0FQK4</accession>
<evidence type="ECO:0000259" key="3">
    <source>
        <dbReference type="Pfam" id="PF16201"/>
    </source>
</evidence>
<evidence type="ECO:0000259" key="2">
    <source>
        <dbReference type="Pfam" id="PF11707"/>
    </source>
</evidence>
<keyword evidence="5" id="KW-1185">Reference proteome</keyword>
<dbReference type="PANTHER" id="PTHR13500:SF0">
    <property type="entry name" value="NUCLEOLAR PRE-RIBOSOMAL-ASSOCIATED PROTEIN 1"/>
    <property type="match status" value="1"/>
</dbReference>
<dbReference type="Proteomes" id="UP001154078">
    <property type="component" value="Chromosome 9"/>
</dbReference>
<gene>
    <name evidence="4" type="ORF">MELIAE_LOCUS12905</name>
</gene>
<evidence type="ECO:0008006" key="6">
    <source>
        <dbReference type="Google" id="ProtNLM"/>
    </source>
</evidence>
<protein>
    <recommendedName>
        <fullName evidence="6">Nucleolar pre-ribosomal-associated protein 1</fullName>
    </recommendedName>
</protein>
<dbReference type="OrthoDB" id="72892at2759"/>